<dbReference type="Proteomes" id="UP000823941">
    <property type="component" value="Chromosome 31"/>
</dbReference>
<feature type="domain" description="Ig-like" evidence="2">
    <location>
        <begin position="54"/>
        <end position="107"/>
    </location>
</feature>
<protein>
    <recommendedName>
        <fullName evidence="2">Ig-like domain-containing protein</fullName>
    </recommendedName>
</protein>
<keyword evidence="1" id="KW-1015">Disulfide bond</keyword>
<dbReference type="Gene3D" id="2.60.40.10">
    <property type="entry name" value="Immunoglobulins"/>
    <property type="match status" value="2"/>
</dbReference>
<dbReference type="InterPro" id="IPR013783">
    <property type="entry name" value="Ig-like_fold"/>
</dbReference>
<comment type="caution">
    <text evidence="3">The sequence shown here is derived from an EMBL/GenBank/DDBJ whole genome shotgun (WGS) entry which is preliminary data.</text>
</comment>
<gene>
    <name evidence="3" type="ORF">JYU34_022055</name>
</gene>
<accession>A0ABQ7PQ43</accession>
<dbReference type="InterPro" id="IPR036179">
    <property type="entry name" value="Ig-like_dom_sf"/>
</dbReference>
<dbReference type="InterPro" id="IPR007110">
    <property type="entry name" value="Ig-like_dom"/>
</dbReference>
<proteinExistence type="predicted"/>
<feature type="non-terminal residue" evidence="3">
    <location>
        <position position="107"/>
    </location>
</feature>
<evidence type="ECO:0000313" key="4">
    <source>
        <dbReference type="Proteomes" id="UP000823941"/>
    </source>
</evidence>
<dbReference type="EMBL" id="JAHIBW010000031">
    <property type="protein sequence ID" value="KAG7295109.1"/>
    <property type="molecule type" value="Genomic_DNA"/>
</dbReference>
<dbReference type="CDD" id="cd00096">
    <property type="entry name" value="Ig"/>
    <property type="match status" value="1"/>
</dbReference>
<dbReference type="Pfam" id="PF08205">
    <property type="entry name" value="C2-set_2"/>
    <property type="match status" value="1"/>
</dbReference>
<evidence type="ECO:0000313" key="3">
    <source>
        <dbReference type="EMBL" id="KAG7295109.1"/>
    </source>
</evidence>
<dbReference type="SUPFAM" id="SSF48726">
    <property type="entry name" value="Immunoglobulin"/>
    <property type="match status" value="1"/>
</dbReference>
<keyword evidence="4" id="KW-1185">Reference proteome</keyword>
<dbReference type="InterPro" id="IPR013162">
    <property type="entry name" value="CD80_C2-set"/>
</dbReference>
<sequence>LSISHEPNASHAELVIRRVQPTDEGLYRCEITYLQVGEDCITVQLTDFHTYVKPKSVEVLFEETPQPNGAIIGPLLERTRVDITCVVREGKPQPKVVWLFNGKERLD</sequence>
<evidence type="ECO:0000256" key="1">
    <source>
        <dbReference type="ARBA" id="ARBA00023157"/>
    </source>
</evidence>
<dbReference type="PROSITE" id="PS50835">
    <property type="entry name" value="IG_LIKE"/>
    <property type="match status" value="1"/>
</dbReference>
<organism evidence="3 4">
    <name type="scientific">Plutella xylostella</name>
    <name type="common">Diamondback moth</name>
    <name type="synonym">Plutella maculipennis</name>
    <dbReference type="NCBI Taxonomy" id="51655"/>
    <lineage>
        <taxon>Eukaryota</taxon>
        <taxon>Metazoa</taxon>
        <taxon>Ecdysozoa</taxon>
        <taxon>Arthropoda</taxon>
        <taxon>Hexapoda</taxon>
        <taxon>Insecta</taxon>
        <taxon>Pterygota</taxon>
        <taxon>Neoptera</taxon>
        <taxon>Endopterygota</taxon>
        <taxon>Lepidoptera</taxon>
        <taxon>Glossata</taxon>
        <taxon>Ditrysia</taxon>
        <taxon>Yponomeutoidea</taxon>
        <taxon>Plutellidae</taxon>
        <taxon>Plutella</taxon>
    </lineage>
</organism>
<feature type="non-terminal residue" evidence="3">
    <location>
        <position position="1"/>
    </location>
</feature>
<name>A0ABQ7PQ43_PLUXY</name>
<dbReference type="PANTHER" id="PTHR23278">
    <property type="entry name" value="SIDESTEP PROTEIN"/>
    <property type="match status" value="1"/>
</dbReference>
<evidence type="ECO:0000259" key="2">
    <source>
        <dbReference type="PROSITE" id="PS50835"/>
    </source>
</evidence>
<dbReference type="PANTHER" id="PTHR23278:SF32">
    <property type="entry name" value="NEUROMUSCULIN, ISOFORM E"/>
    <property type="match status" value="1"/>
</dbReference>
<reference evidence="3 4" key="1">
    <citation type="submission" date="2021-06" db="EMBL/GenBank/DDBJ databases">
        <title>A haploid diamondback moth (Plutella xylostella L.) genome assembly resolves 31 chromosomes and identifies a diamide resistance mutation.</title>
        <authorList>
            <person name="Ward C.M."/>
            <person name="Perry K.D."/>
            <person name="Baker G."/>
            <person name="Powis K."/>
            <person name="Heckel D.G."/>
            <person name="Baxter S.W."/>
        </authorList>
    </citation>
    <scope>NUCLEOTIDE SEQUENCE [LARGE SCALE GENOMIC DNA]</scope>
    <source>
        <strain evidence="3 4">LV</strain>
        <tissue evidence="3">Single pupa</tissue>
    </source>
</reference>